<dbReference type="Gene3D" id="3.40.190.10">
    <property type="entry name" value="Periplasmic binding protein-like II"/>
    <property type="match status" value="1"/>
</dbReference>
<dbReference type="CDD" id="cd07012">
    <property type="entry name" value="PBP2_Bug_TTT"/>
    <property type="match status" value="1"/>
</dbReference>
<dbReference type="AlphaFoldDB" id="A0A936Z4S3"/>
<feature type="signal peptide" evidence="2">
    <location>
        <begin position="1"/>
        <end position="28"/>
    </location>
</feature>
<keyword evidence="2" id="KW-0732">Signal</keyword>
<comment type="caution">
    <text evidence="3">The sequence shown here is derived from an EMBL/GenBank/DDBJ whole genome shotgun (WGS) entry which is preliminary data.</text>
</comment>
<feature type="chain" id="PRO_5036828979" evidence="2">
    <location>
        <begin position="29"/>
        <end position="329"/>
    </location>
</feature>
<dbReference type="EMBL" id="JAEQNE010000007">
    <property type="protein sequence ID" value="MBL0393944.1"/>
    <property type="molecule type" value="Genomic_DNA"/>
</dbReference>
<evidence type="ECO:0000313" key="3">
    <source>
        <dbReference type="EMBL" id="MBL0393944.1"/>
    </source>
</evidence>
<dbReference type="Gene3D" id="3.40.190.150">
    <property type="entry name" value="Bordetella uptake gene, domain 1"/>
    <property type="match status" value="1"/>
</dbReference>
<dbReference type="InterPro" id="IPR006311">
    <property type="entry name" value="TAT_signal"/>
</dbReference>
<dbReference type="PANTHER" id="PTHR42928">
    <property type="entry name" value="TRICARBOXYLATE-BINDING PROTEIN"/>
    <property type="match status" value="1"/>
</dbReference>
<sequence length="329" mass="34147">MATPTRRHATVALAAFALALAAGAPAQAQGWPDKPLRIMVGASPGGGTDILARMLAEKFAAAFRQSVVVENRPGASNTIAADVAAHAPPDGNTLLLATNTGQAIAPHLLKLKFDPLKDLQPIGLVAVMPNVLVVSAASPYRSAKELVAAMADKPGQLKYASSGIGSTQHIAGEAFALATGTKAIHVPYKGSSQAHIDILGGEVTMMFDSTSSAMGQIRGGKFRPLAVMSERRAAELPDVPTLAEAGVKGADVQTWYGLYVTAGTPKAVVDALAAELAKVLKLPDVQARIKGLGGEVGALSGEAFAEMNRQEFERFRKLVRDANIKGEGL</sequence>
<reference evidence="3 4" key="1">
    <citation type="journal article" date="2017" name="Int. J. Syst. Evol. Microbiol.">
        <title>Ramlibacter monticola sp. nov., isolated from forest soil.</title>
        <authorList>
            <person name="Chaudhary D.K."/>
            <person name="Kim J."/>
        </authorList>
    </citation>
    <scope>NUCLEOTIDE SEQUENCE [LARGE SCALE GENOMIC DNA]</scope>
    <source>
        <strain evidence="3 4">KACC 19175</strain>
    </source>
</reference>
<accession>A0A936Z4S3</accession>
<comment type="similarity">
    <text evidence="1">Belongs to the UPF0065 (bug) family.</text>
</comment>
<evidence type="ECO:0000313" key="4">
    <source>
        <dbReference type="Proteomes" id="UP000599109"/>
    </source>
</evidence>
<dbReference type="PROSITE" id="PS51318">
    <property type="entry name" value="TAT"/>
    <property type="match status" value="1"/>
</dbReference>
<proteinExistence type="inferred from homology"/>
<dbReference type="PANTHER" id="PTHR42928:SF5">
    <property type="entry name" value="BLR1237 PROTEIN"/>
    <property type="match status" value="1"/>
</dbReference>
<protein>
    <submittedName>
        <fullName evidence="3">Tripartite tricarboxylate transporter substrate binding protein</fullName>
    </submittedName>
</protein>
<evidence type="ECO:0000256" key="2">
    <source>
        <dbReference type="SAM" id="SignalP"/>
    </source>
</evidence>
<dbReference type="RefSeq" id="WP_201676622.1">
    <property type="nucleotide sequence ID" value="NZ_JAEQNE010000007.1"/>
</dbReference>
<keyword evidence="4" id="KW-1185">Reference proteome</keyword>
<organism evidence="3 4">
    <name type="scientific">Ramlibacter monticola</name>
    <dbReference type="NCBI Taxonomy" id="1926872"/>
    <lineage>
        <taxon>Bacteria</taxon>
        <taxon>Pseudomonadati</taxon>
        <taxon>Pseudomonadota</taxon>
        <taxon>Betaproteobacteria</taxon>
        <taxon>Burkholderiales</taxon>
        <taxon>Comamonadaceae</taxon>
        <taxon>Ramlibacter</taxon>
    </lineage>
</organism>
<evidence type="ECO:0000256" key="1">
    <source>
        <dbReference type="ARBA" id="ARBA00006987"/>
    </source>
</evidence>
<dbReference type="SUPFAM" id="SSF53850">
    <property type="entry name" value="Periplasmic binding protein-like II"/>
    <property type="match status" value="1"/>
</dbReference>
<gene>
    <name evidence="3" type="ORF">JJ685_22590</name>
</gene>
<dbReference type="InterPro" id="IPR042100">
    <property type="entry name" value="Bug_dom1"/>
</dbReference>
<dbReference type="Pfam" id="PF03401">
    <property type="entry name" value="TctC"/>
    <property type="match status" value="1"/>
</dbReference>
<dbReference type="Proteomes" id="UP000599109">
    <property type="component" value="Unassembled WGS sequence"/>
</dbReference>
<dbReference type="InterPro" id="IPR005064">
    <property type="entry name" value="BUG"/>
</dbReference>
<dbReference type="PIRSF" id="PIRSF017082">
    <property type="entry name" value="YflP"/>
    <property type="match status" value="1"/>
</dbReference>
<name>A0A936Z4S3_9BURK</name>